<sequence length="195" mass="20896">MDSSSPSPKILRPPPSAAIYITPPPNSDRLSPIVNLYRRSQSPSGSGGGGGSRPHSPLSCASGSRTPTPGNSRSGSPVPRSGSSASKHNHSIQDLVKLITKKVQGAGRKPKESLSPTPSPDARRTSCFLEVPKDASQFRSRSKSLDDGTTRKQPPSVDSATAYKIYDQILQEGRRPPFFIAVRARESCGLRDYSR</sequence>
<evidence type="ECO:0000313" key="3">
    <source>
        <dbReference type="Proteomes" id="UP001367676"/>
    </source>
</evidence>
<organism evidence="2 3">
    <name type="scientific">Parthenolecanium corni</name>
    <dbReference type="NCBI Taxonomy" id="536013"/>
    <lineage>
        <taxon>Eukaryota</taxon>
        <taxon>Metazoa</taxon>
        <taxon>Ecdysozoa</taxon>
        <taxon>Arthropoda</taxon>
        <taxon>Hexapoda</taxon>
        <taxon>Insecta</taxon>
        <taxon>Pterygota</taxon>
        <taxon>Neoptera</taxon>
        <taxon>Paraneoptera</taxon>
        <taxon>Hemiptera</taxon>
        <taxon>Sternorrhyncha</taxon>
        <taxon>Coccoidea</taxon>
        <taxon>Coccidae</taxon>
        <taxon>Parthenolecanium</taxon>
    </lineage>
</organism>
<accession>A0AAN9Y984</accession>
<dbReference type="EMBL" id="JBBCAQ010000008">
    <property type="protein sequence ID" value="KAK7602447.1"/>
    <property type="molecule type" value="Genomic_DNA"/>
</dbReference>
<proteinExistence type="predicted"/>
<feature type="compositionally biased region" description="Low complexity" evidence="1">
    <location>
        <begin position="69"/>
        <end position="86"/>
    </location>
</feature>
<gene>
    <name evidence="2" type="ORF">V9T40_008036</name>
</gene>
<dbReference type="Proteomes" id="UP001367676">
    <property type="component" value="Unassembled WGS sequence"/>
</dbReference>
<reference evidence="2 3" key="1">
    <citation type="submission" date="2024-03" db="EMBL/GenBank/DDBJ databases">
        <title>Adaptation during the transition from Ophiocordyceps entomopathogen to insect associate is accompanied by gene loss and intensified selection.</title>
        <authorList>
            <person name="Ward C.M."/>
            <person name="Onetto C.A."/>
            <person name="Borneman A.R."/>
        </authorList>
    </citation>
    <scope>NUCLEOTIDE SEQUENCE [LARGE SCALE GENOMIC DNA]</scope>
    <source>
        <strain evidence="2">AWRI1</strain>
        <tissue evidence="2">Single Adult Female</tissue>
    </source>
</reference>
<dbReference type="AlphaFoldDB" id="A0AAN9Y984"/>
<protein>
    <submittedName>
        <fullName evidence="2">Uncharacterized protein</fullName>
    </submittedName>
</protein>
<feature type="compositionally biased region" description="Pro residues" evidence="1">
    <location>
        <begin position="11"/>
        <end position="26"/>
    </location>
</feature>
<evidence type="ECO:0000256" key="1">
    <source>
        <dbReference type="SAM" id="MobiDB-lite"/>
    </source>
</evidence>
<feature type="compositionally biased region" description="Polar residues" evidence="1">
    <location>
        <begin position="59"/>
        <end position="68"/>
    </location>
</feature>
<keyword evidence="3" id="KW-1185">Reference proteome</keyword>
<feature type="region of interest" description="Disordered" evidence="1">
    <location>
        <begin position="1"/>
        <end position="159"/>
    </location>
</feature>
<comment type="caution">
    <text evidence="2">The sequence shown here is derived from an EMBL/GenBank/DDBJ whole genome shotgun (WGS) entry which is preliminary data.</text>
</comment>
<name>A0AAN9Y984_9HEMI</name>
<evidence type="ECO:0000313" key="2">
    <source>
        <dbReference type="EMBL" id="KAK7602447.1"/>
    </source>
</evidence>